<evidence type="ECO:0000256" key="5">
    <source>
        <dbReference type="SAM" id="MobiDB-lite"/>
    </source>
</evidence>
<dbReference type="RefSeq" id="WP_187411703.1">
    <property type="nucleotide sequence ID" value="NZ_CP060587.1"/>
</dbReference>
<dbReference type="GO" id="GO:0000976">
    <property type="term" value="F:transcription cis-regulatory region binding"/>
    <property type="evidence" value="ECO:0007669"/>
    <property type="project" value="TreeGrafter"/>
</dbReference>
<evidence type="ECO:0000313" key="10">
    <source>
        <dbReference type="Proteomes" id="UP000620591"/>
    </source>
</evidence>
<name>A0A8I0EY29_9ACTN</name>
<dbReference type="EMBL" id="JACTVM010000004">
    <property type="protein sequence ID" value="MBC9227315.1"/>
    <property type="molecule type" value="Genomic_DNA"/>
</dbReference>
<feature type="region of interest" description="Disordered" evidence="5">
    <location>
        <begin position="178"/>
        <end position="208"/>
    </location>
</feature>
<keyword evidence="3" id="KW-0804">Transcription</keyword>
<keyword evidence="1" id="KW-0805">Transcription regulation</keyword>
<gene>
    <name evidence="8" type="ORF">H9L21_01900</name>
    <name evidence="7" type="ORF">IBG24_13425</name>
</gene>
<dbReference type="EMBL" id="CP060587">
    <property type="protein sequence ID" value="QNL94743.1"/>
    <property type="molecule type" value="Genomic_DNA"/>
</dbReference>
<reference evidence="7" key="1">
    <citation type="submission" date="2020-09" db="EMBL/GenBank/DDBJ databases">
        <title>Novel species in genus Aeromicrobium.</title>
        <authorList>
            <person name="Zhang G."/>
        </authorList>
    </citation>
    <scope>NUCLEOTIDE SEQUENCE</scope>
    <source>
        <strain evidence="8">Zg-629</strain>
        <strain evidence="9">zg-629</strain>
        <strain evidence="7">Zg-636</strain>
    </source>
</reference>
<dbReference type="InterPro" id="IPR009057">
    <property type="entry name" value="Homeodomain-like_sf"/>
</dbReference>
<evidence type="ECO:0000259" key="6">
    <source>
        <dbReference type="PROSITE" id="PS50977"/>
    </source>
</evidence>
<dbReference type="Pfam" id="PF00440">
    <property type="entry name" value="TetR_N"/>
    <property type="match status" value="1"/>
</dbReference>
<feature type="DNA-binding region" description="H-T-H motif" evidence="4">
    <location>
        <begin position="28"/>
        <end position="47"/>
    </location>
</feature>
<evidence type="ECO:0000256" key="1">
    <source>
        <dbReference type="ARBA" id="ARBA00023015"/>
    </source>
</evidence>
<dbReference type="PANTHER" id="PTHR30055">
    <property type="entry name" value="HTH-TYPE TRANSCRIPTIONAL REGULATOR RUTR"/>
    <property type="match status" value="1"/>
</dbReference>
<dbReference type="InterPro" id="IPR001647">
    <property type="entry name" value="HTH_TetR"/>
</dbReference>
<dbReference type="SUPFAM" id="SSF48498">
    <property type="entry name" value="Tetracyclin repressor-like, C-terminal domain"/>
    <property type="match status" value="1"/>
</dbReference>
<evidence type="ECO:0000256" key="3">
    <source>
        <dbReference type="ARBA" id="ARBA00023163"/>
    </source>
</evidence>
<feature type="domain" description="HTH tetR-type" evidence="6">
    <location>
        <begin position="7"/>
        <end position="65"/>
    </location>
</feature>
<evidence type="ECO:0000313" key="8">
    <source>
        <dbReference type="EMBL" id="QNL94743.1"/>
    </source>
</evidence>
<dbReference type="PROSITE" id="PS50977">
    <property type="entry name" value="HTH_TETR_2"/>
    <property type="match status" value="1"/>
</dbReference>
<keyword evidence="9" id="KW-1185">Reference proteome</keyword>
<protein>
    <submittedName>
        <fullName evidence="7">TetR/AcrR family transcriptional regulator</fullName>
    </submittedName>
</protein>
<dbReference type="SUPFAM" id="SSF46689">
    <property type="entry name" value="Homeodomain-like"/>
    <property type="match status" value="1"/>
</dbReference>
<accession>A0A8I0EY29</accession>
<evidence type="ECO:0000313" key="9">
    <source>
        <dbReference type="Proteomes" id="UP000515871"/>
    </source>
</evidence>
<dbReference type="GO" id="GO:0003700">
    <property type="term" value="F:DNA-binding transcription factor activity"/>
    <property type="evidence" value="ECO:0007669"/>
    <property type="project" value="TreeGrafter"/>
</dbReference>
<sequence length="208" mass="23178">MSRRDSRANAERILDAVQRLWAEDATPSMDQIAAEAGVGVATVYRHFPNRAALESAAFGRIFAEELLPLVEDTENEDADLLDVVARFVDVISRYTPVLGEVGVSQVTDEALTDLAEPFVELLRRGQTKGVLRRDLEPLDIYWLLRMVVLGLNSPVSSPSVRRRYLAMLLQALSPDVEQPLPPLTEQDYDRLNTPASRRRPPVAGDRAT</sequence>
<proteinExistence type="predicted"/>
<dbReference type="AlphaFoldDB" id="A0A8I0EY29"/>
<evidence type="ECO:0000256" key="2">
    <source>
        <dbReference type="ARBA" id="ARBA00023125"/>
    </source>
</evidence>
<dbReference type="InterPro" id="IPR036271">
    <property type="entry name" value="Tet_transcr_reg_TetR-rel_C_sf"/>
</dbReference>
<dbReference type="Proteomes" id="UP000620591">
    <property type="component" value="Unassembled WGS sequence"/>
</dbReference>
<evidence type="ECO:0000313" key="7">
    <source>
        <dbReference type="EMBL" id="MBC9227315.1"/>
    </source>
</evidence>
<dbReference type="Gene3D" id="1.10.357.10">
    <property type="entry name" value="Tetracycline Repressor, domain 2"/>
    <property type="match status" value="1"/>
</dbReference>
<organism evidence="7 10">
    <name type="scientific">Aeromicrobium senzhongii</name>
    <dbReference type="NCBI Taxonomy" id="2663859"/>
    <lineage>
        <taxon>Bacteria</taxon>
        <taxon>Bacillati</taxon>
        <taxon>Actinomycetota</taxon>
        <taxon>Actinomycetes</taxon>
        <taxon>Propionibacteriales</taxon>
        <taxon>Nocardioidaceae</taxon>
        <taxon>Aeromicrobium</taxon>
    </lineage>
</organism>
<dbReference type="PANTHER" id="PTHR30055:SF234">
    <property type="entry name" value="HTH-TYPE TRANSCRIPTIONAL REGULATOR BETI"/>
    <property type="match status" value="1"/>
</dbReference>
<evidence type="ECO:0000256" key="4">
    <source>
        <dbReference type="PROSITE-ProRule" id="PRU00335"/>
    </source>
</evidence>
<dbReference type="InterPro" id="IPR050109">
    <property type="entry name" value="HTH-type_TetR-like_transc_reg"/>
</dbReference>
<keyword evidence="2 4" id="KW-0238">DNA-binding</keyword>
<dbReference type="Proteomes" id="UP000515871">
    <property type="component" value="Chromosome"/>
</dbReference>